<accession>A0A433CZC4</accession>
<dbReference type="OrthoDB" id="310895at2759"/>
<dbReference type="PANTHER" id="PTHR43720:SF2">
    <property type="entry name" value="2-AMINOMUCONIC SEMIALDEHYDE DEHYDROGENASE"/>
    <property type="match status" value="1"/>
</dbReference>
<evidence type="ECO:0000259" key="3">
    <source>
        <dbReference type="Pfam" id="PF00171"/>
    </source>
</evidence>
<evidence type="ECO:0000256" key="1">
    <source>
        <dbReference type="ARBA" id="ARBA00009986"/>
    </source>
</evidence>
<keyword evidence="5" id="KW-1185">Reference proteome</keyword>
<dbReference type="Pfam" id="PF00171">
    <property type="entry name" value="Aldedh"/>
    <property type="match status" value="2"/>
</dbReference>
<dbReference type="GO" id="GO:0016620">
    <property type="term" value="F:oxidoreductase activity, acting on the aldehyde or oxo group of donors, NAD or NADP as acceptor"/>
    <property type="evidence" value="ECO:0007669"/>
    <property type="project" value="TreeGrafter"/>
</dbReference>
<evidence type="ECO:0000313" key="5">
    <source>
        <dbReference type="Proteomes" id="UP000268093"/>
    </source>
</evidence>
<name>A0A433CZC4_9FUNG</name>
<comment type="caution">
    <text evidence="4">The sequence shown here is derived from an EMBL/GenBank/DDBJ whole genome shotgun (WGS) entry which is preliminary data.</text>
</comment>
<dbReference type="Proteomes" id="UP000268093">
    <property type="component" value="Unassembled WGS sequence"/>
</dbReference>
<comment type="similarity">
    <text evidence="1">Belongs to the aldehyde dehydrogenase family.</text>
</comment>
<feature type="domain" description="Aldehyde dehydrogenase" evidence="3">
    <location>
        <begin position="286"/>
        <end position="333"/>
    </location>
</feature>
<keyword evidence="2" id="KW-0520">NAD</keyword>
<evidence type="ECO:0000256" key="2">
    <source>
        <dbReference type="ARBA" id="ARBA00023027"/>
    </source>
</evidence>
<dbReference type="Gene3D" id="3.40.605.10">
    <property type="entry name" value="Aldehyde Dehydrogenase, Chain A, domain 1"/>
    <property type="match status" value="1"/>
</dbReference>
<protein>
    <submittedName>
        <fullName evidence="4">Aldehyde/histidinol dehydrogenase</fullName>
    </submittedName>
</protein>
<gene>
    <name evidence="4" type="ORF">BC936DRAFT_150162</name>
</gene>
<dbReference type="AlphaFoldDB" id="A0A433CZC4"/>
<dbReference type="InterPro" id="IPR016161">
    <property type="entry name" value="Ald_DH/histidinol_DH"/>
</dbReference>
<reference evidence="4 5" key="1">
    <citation type="journal article" date="2018" name="New Phytol.">
        <title>Phylogenomics of Endogonaceae and evolution of mycorrhizas within Mucoromycota.</title>
        <authorList>
            <person name="Chang Y."/>
            <person name="Desiro A."/>
            <person name="Na H."/>
            <person name="Sandor L."/>
            <person name="Lipzen A."/>
            <person name="Clum A."/>
            <person name="Barry K."/>
            <person name="Grigoriev I.V."/>
            <person name="Martin F.M."/>
            <person name="Stajich J.E."/>
            <person name="Smith M.E."/>
            <person name="Bonito G."/>
            <person name="Spatafora J.W."/>
        </authorList>
    </citation>
    <scope>NUCLEOTIDE SEQUENCE [LARGE SCALE GENOMIC DNA]</scope>
    <source>
        <strain evidence="4 5">GMNB39</strain>
    </source>
</reference>
<dbReference type="EMBL" id="RBNI01009972">
    <property type="protein sequence ID" value="RUP43940.1"/>
    <property type="molecule type" value="Genomic_DNA"/>
</dbReference>
<feature type="domain" description="Aldehyde dehydrogenase" evidence="3">
    <location>
        <begin position="52"/>
        <end position="214"/>
    </location>
</feature>
<dbReference type="PANTHER" id="PTHR43720">
    <property type="entry name" value="2-AMINOMUCONIC SEMIALDEHYDE DEHYDROGENASE"/>
    <property type="match status" value="1"/>
</dbReference>
<dbReference type="InterPro" id="IPR015590">
    <property type="entry name" value="Aldehyde_DH_dom"/>
</dbReference>
<organism evidence="4 5">
    <name type="scientific">Jimgerdemannia flammicorona</name>
    <dbReference type="NCBI Taxonomy" id="994334"/>
    <lineage>
        <taxon>Eukaryota</taxon>
        <taxon>Fungi</taxon>
        <taxon>Fungi incertae sedis</taxon>
        <taxon>Mucoromycota</taxon>
        <taxon>Mucoromycotina</taxon>
        <taxon>Endogonomycetes</taxon>
        <taxon>Endogonales</taxon>
        <taxon>Endogonaceae</taxon>
        <taxon>Jimgerdemannia</taxon>
    </lineage>
</organism>
<sequence length="369" mass="41056">MVYGAAHISHMTRGLFKVERPKAKKQQRPFTMTTEAISNLKNFINGQYLPPTQGKHIDSFNPAKAEVHARIPDSTAEDVEMAIVAAERAFQHWSETKREARAAILNKIAEIIERRIEEFAQAESNDQGKPVWYARAVDITRSAYNFRFFAGQILYSHEQLNKIDGVATNYSLRQPVGVAGLISPWNLSLYLLTWKIAPCIACMFAIIFRPLRLGDPTSELTTIPIFTNPDIFASQPGPYPNTVGNTCVCKPSEFTSLTAYRKLSHLAHKKRSRSHIRFYFSLLPPLVLCSVLKEAGLPDGVVNMVFGTGANAGQALVEHPRVPLISFTGGELTNKFSQSSLVISIQKKICDCPNVLAYHLTQGPSRAAR</sequence>
<proteinExistence type="inferred from homology"/>
<dbReference type="SUPFAM" id="SSF53720">
    <property type="entry name" value="ALDH-like"/>
    <property type="match status" value="2"/>
</dbReference>
<dbReference type="InterPro" id="IPR016162">
    <property type="entry name" value="Ald_DH_N"/>
</dbReference>
<evidence type="ECO:0000313" key="4">
    <source>
        <dbReference type="EMBL" id="RUP43940.1"/>
    </source>
</evidence>